<accession>A0A8B9TCC7</accession>
<dbReference type="Proteomes" id="UP000694400">
    <property type="component" value="Chromosome 9"/>
</dbReference>
<dbReference type="Ensembl" id="ENSAPLT00020020934.1">
    <property type="protein sequence ID" value="ENSAPLP00020019369.1"/>
    <property type="gene ID" value="ENSAPLG00020013755.1"/>
</dbReference>
<protein>
    <submittedName>
        <fullName evidence="1">Uncharacterized protein</fullName>
    </submittedName>
</protein>
<dbReference type="AlphaFoldDB" id="A0A8B9TCC7"/>
<proteinExistence type="predicted"/>
<name>A0A8B9TCC7_ANAPL</name>
<reference evidence="1" key="1">
    <citation type="submission" date="2019-08" db="EMBL/GenBank/DDBJ databases">
        <title>Three high-quality genomes provides insights into domestication of ducks.</title>
        <authorList>
            <person name="Hou Z.C."/>
            <person name="Zhu F."/>
            <person name="Yin Z.T."/>
            <person name="Zhang F."/>
        </authorList>
    </citation>
    <scope>NUCLEOTIDE SEQUENCE [LARGE SCALE GENOMIC DNA]</scope>
</reference>
<evidence type="ECO:0000313" key="1">
    <source>
        <dbReference type="Ensembl" id="ENSAPLP00020019369.1"/>
    </source>
</evidence>
<organism evidence="1 2">
    <name type="scientific">Anas platyrhynchos</name>
    <name type="common">Mallard</name>
    <name type="synonym">Anas boschas</name>
    <dbReference type="NCBI Taxonomy" id="8839"/>
    <lineage>
        <taxon>Eukaryota</taxon>
        <taxon>Metazoa</taxon>
        <taxon>Chordata</taxon>
        <taxon>Craniata</taxon>
        <taxon>Vertebrata</taxon>
        <taxon>Euteleostomi</taxon>
        <taxon>Archelosauria</taxon>
        <taxon>Archosauria</taxon>
        <taxon>Dinosauria</taxon>
        <taxon>Saurischia</taxon>
        <taxon>Theropoda</taxon>
        <taxon>Coelurosauria</taxon>
        <taxon>Aves</taxon>
        <taxon>Neognathae</taxon>
        <taxon>Galloanserae</taxon>
        <taxon>Anseriformes</taxon>
        <taxon>Anatidae</taxon>
        <taxon>Anatinae</taxon>
        <taxon>Anas</taxon>
    </lineage>
</organism>
<evidence type="ECO:0000313" key="2">
    <source>
        <dbReference type="Proteomes" id="UP000694400"/>
    </source>
</evidence>
<sequence>MKQACCSYWNKHSVVLQTQLRFVAFVKLVYPHVHLQCHPLSGEHPGRKEVLLNKLTEMSQSLEDVGVSTDGRIHVIVKKQAGFWSTPIALTTYRKYDNEANS</sequence>
<reference evidence="1" key="2">
    <citation type="submission" date="2025-08" db="UniProtKB">
        <authorList>
            <consortium name="Ensembl"/>
        </authorList>
    </citation>
    <scope>IDENTIFICATION</scope>
</reference>
<reference evidence="1" key="3">
    <citation type="submission" date="2025-09" db="UniProtKB">
        <authorList>
            <consortium name="Ensembl"/>
        </authorList>
    </citation>
    <scope>IDENTIFICATION</scope>
</reference>